<proteinExistence type="predicted"/>
<evidence type="ECO:0000313" key="9">
    <source>
        <dbReference type="Proteomes" id="UP000295221"/>
    </source>
</evidence>
<feature type="domain" description="Radical SAM core" evidence="7">
    <location>
        <begin position="21"/>
        <end position="264"/>
    </location>
</feature>
<keyword evidence="2" id="KW-0004">4Fe-4S</keyword>
<dbReference type="EMBL" id="SLWK01000003">
    <property type="protein sequence ID" value="TCO09116.1"/>
    <property type="molecule type" value="Genomic_DNA"/>
</dbReference>
<dbReference type="InterPro" id="IPR032432">
    <property type="entry name" value="Radical_SAM_C"/>
</dbReference>
<dbReference type="InterPro" id="IPR058240">
    <property type="entry name" value="rSAM_sf"/>
</dbReference>
<dbReference type="SFLD" id="SFLDS00029">
    <property type="entry name" value="Radical_SAM"/>
    <property type="match status" value="1"/>
</dbReference>
<evidence type="ECO:0000256" key="6">
    <source>
        <dbReference type="ARBA" id="ARBA00023014"/>
    </source>
</evidence>
<dbReference type="PANTHER" id="PTHR11135:SF1">
    <property type="entry name" value="PROTEIN YHCC"/>
    <property type="match status" value="1"/>
</dbReference>
<reference evidence="8 9" key="1">
    <citation type="submission" date="2019-03" db="EMBL/GenBank/DDBJ databases">
        <title>Genomic Encyclopedia of Type Strains, Phase IV (KMG-IV): sequencing the most valuable type-strain genomes for metagenomic binning, comparative biology and taxonomic classification.</title>
        <authorList>
            <person name="Goeker M."/>
        </authorList>
    </citation>
    <scope>NUCLEOTIDE SEQUENCE [LARGE SCALE GENOMIC DNA]</scope>
    <source>
        <strain evidence="8 9">DSM 24179</strain>
    </source>
</reference>
<dbReference type="SFLD" id="SFLDG01086">
    <property type="entry name" value="elongater_protein-like"/>
    <property type="match status" value="1"/>
</dbReference>
<dbReference type="PANTHER" id="PTHR11135">
    <property type="entry name" value="HISTONE ACETYLTRANSFERASE-RELATED"/>
    <property type="match status" value="1"/>
</dbReference>
<name>A0A4R2GKL8_9BACT</name>
<keyword evidence="3" id="KW-0949">S-adenosyl-L-methionine</keyword>
<organism evidence="8 9">
    <name type="scientific">Natronoflexus pectinivorans</name>
    <dbReference type="NCBI Taxonomy" id="682526"/>
    <lineage>
        <taxon>Bacteria</taxon>
        <taxon>Pseudomonadati</taxon>
        <taxon>Bacteroidota</taxon>
        <taxon>Bacteroidia</taxon>
        <taxon>Marinilabiliales</taxon>
        <taxon>Marinilabiliaceae</taxon>
        <taxon>Natronoflexus</taxon>
    </lineage>
</organism>
<dbReference type="Pfam" id="PF04055">
    <property type="entry name" value="Radical_SAM"/>
    <property type="match status" value="1"/>
</dbReference>
<sequence>MSYDWGHTRRYNDFGTYIRDKFEGRVQKISIHAGFTCPNRDGSKGIGGCTFCNNETFKPSYCQSSVAVVEQIEKGIGFFSQRYPATRFLAYFQAYTNTYGELNDLINTYEQALSHPKVTGLIIGTRPDCLPDELIEYFSGISKRTYVVVELGVESTSDSTLEAINRGHDYQSTIDATHKLVKAGIPVGAHLILGLPGESREMMLKHAELVSKLPVTYLKLHQLQYVKGSHLGLSYLSNPKDFKVFDLNEYIELVVDFLELVRPDIVVERFASQAPHDLLLAPRWGLKNFEIVHKVEQLMEQRDTWQGRLYR</sequence>
<keyword evidence="5" id="KW-0408">Iron</keyword>
<evidence type="ECO:0000313" key="8">
    <source>
        <dbReference type="EMBL" id="TCO09116.1"/>
    </source>
</evidence>
<keyword evidence="9" id="KW-1185">Reference proteome</keyword>
<dbReference type="RefSeq" id="WP_132432896.1">
    <property type="nucleotide sequence ID" value="NZ_SLWK01000003.1"/>
</dbReference>
<dbReference type="GO" id="GO:0003824">
    <property type="term" value="F:catalytic activity"/>
    <property type="evidence" value="ECO:0007669"/>
    <property type="project" value="InterPro"/>
</dbReference>
<evidence type="ECO:0000256" key="5">
    <source>
        <dbReference type="ARBA" id="ARBA00023004"/>
    </source>
</evidence>
<dbReference type="InterPro" id="IPR006638">
    <property type="entry name" value="Elp3/MiaA/NifB-like_rSAM"/>
</dbReference>
<dbReference type="InterPro" id="IPR023404">
    <property type="entry name" value="rSAM_horseshoe"/>
</dbReference>
<dbReference type="Proteomes" id="UP000295221">
    <property type="component" value="Unassembled WGS sequence"/>
</dbReference>
<dbReference type="SUPFAM" id="SSF102114">
    <property type="entry name" value="Radical SAM enzymes"/>
    <property type="match status" value="1"/>
</dbReference>
<dbReference type="GO" id="GO:0046872">
    <property type="term" value="F:metal ion binding"/>
    <property type="evidence" value="ECO:0007669"/>
    <property type="project" value="UniProtKB-KW"/>
</dbReference>
<evidence type="ECO:0000256" key="2">
    <source>
        <dbReference type="ARBA" id="ARBA00022485"/>
    </source>
</evidence>
<comment type="cofactor">
    <cofactor evidence="1">
        <name>[4Fe-4S] cluster</name>
        <dbReference type="ChEBI" id="CHEBI:49883"/>
    </cofactor>
</comment>
<evidence type="ECO:0000259" key="7">
    <source>
        <dbReference type="PROSITE" id="PS51918"/>
    </source>
</evidence>
<dbReference type="Pfam" id="PF16199">
    <property type="entry name" value="Radical_SAM_C"/>
    <property type="match status" value="1"/>
</dbReference>
<gene>
    <name evidence="8" type="ORF">EV194_10327</name>
</gene>
<evidence type="ECO:0000256" key="4">
    <source>
        <dbReference type="ARBA" id="ARBA00022723"/>
    </source>
</evidence>
<dbReference type="SMART" id="SM00729">
    <property type="entry name" value="Elp3"/>
    <property type="match status" value="1"/>
</dbReference>
<evidence type="ECO:0000256" key="3">
    <source>
        <dbReference type="ARBA" id="ARBA00022691"/>
    </source>
</evidence>
<dbReference type="AlphaFoldDB" id="A0A4R2GKL8"/>
<dbReference type="InterPro" id="IPR005911">
    <property type="entry name" value="YhcC-like"/>
</dbReference>
<dbReference type="GO" id="GO:0051539">
    <property type="term" value="F:4 iron, 4 sulfur cluster binding"/>
    <property type="evidence" value="ECO:0007669"/>
    <property type="project" value="UniProtKB-KW"/>
</dbReference>
<keyword evidence="6" id="KW-0411">Iron-sulfur</keyword>
<dbReference type="PROSITE" id="PS51918">
    <property type="entry name" value="RADICAL_SAM"/>
    <property type="match status" value="1"/>
</dbReference>
<protein>
    <recommendedName>
        <fullName evidence="7">Radical SAM core domain-containing protein</fullName>
    </recommendedName>
</protein>
<evidence type="ECO:0000256" key="1">
    <source>
        <dbReference type="ARBA" id="ARBA00001966"/>
    </source>
</evidence>
<dbReference type="Gene3D" id="3.80.30.20">
    <property type="entry name" value="tm_1862 like domain"/>
    <property type="match status" value="1"/>
</dbReference>
<dbReference type="InterPro" id="IPR039661">
    <property type="entry name" value="ELP3"/>
</dbReference>
<comment type="caution">
    <text evidence="8">The sequence shown here is derived from an EMBL/GenBank/DDBJ whole genome shotgun (WGS) entry which is preliminary data.</text>
</comment>
<accession>A0A4R2GKL8</accession>
<dbReference type="OrthoDB" id="9801689at2"/>
<keyword evidence="4" id="KW-0479">Metal-binding</keyword>
<dbReference type="SFLD" id="SFLDG01091">
    <property type="entry name" value="uncharacterized_CHP01210-like"/>
    <property type="match status" value="1"/>
</dbReference>
<dbReference type="InterPro" id="IPR007197">
    <property type="entry name" value="rSAM"/>
</dbReference>
<dbReference type="NCBIfam" id="TIGR01212">
    <property type="entry name" value="TIGR01212 family radical SAM protein"/>
    <property type="match status" value="1"/>
</dbReference>